<comment type="caution">
    <text evidence="1">The sequence shown here is derived from an EMBL/GenBank/DDBJ whole genome shotgun (WGS) entry which is preliminary data.</text>
</comment>
<dbReference type="EMBL" id="JXLH01000009">
    <property type="protein sequence ID" value="KJY59093.1"/>
    <property type="molecule type" value="Genomic_DNA"/>
</dbReference>
<reference evidence="1 2" key="1">
    <citation type="submission" date="2015-01" db="EMBL/GenBank/DDBJ databases">
        <title>Comparative genomics of the lactic acid bacteria isolated from the honey bee gut.</title>
        <authorList>
            <person name="Ellegaard K.M."/>
            <person name="Tamarit D."/>
            <person name="Javelind E."/>
            <person name="Olofsson T."/>
            <person name="Andersson S.G."/>
            <person name="Vasquez A."/>
        </authorList>
    </citation>
    <scope>NUCLEOTIDE SEQUENCE [LARGE SCALE GENOMIC DNA]</scope>
    <source>
        <strain evidence="1 2">Hma2</strain>
    </source>
</reference>
<dbReference type="OrthoDB" id="2193558at2"/>
<dbReference type="PATRIC" id="fig|1218506.3.peg.601"/>
<sequence length="112" mass="12992">MVDILVRNVPEKIVARLDQQVDQLNSNRKIKLSRNDYIKLIITNRVDSALEDYERSKYKILLQHEIELHELEIELFKQIIISLATGNPTDAINLVEHLSGVSDNKKKDLYGH</sequence>
<proteinExistence type="predicted"/>
<dbReference type="RefSeq" id="WP_052726862.1">
    <property type="nucleotide sequence ID" value="NZ_JBHTBO010000021.1"/>
</dbReference>
<evidence type="ECO:0000313" key="1">
    <source>
        <dbReference type="EMBL" id="KJY59093.1"/>
    </source>
</evidence>
<gene>
    <name evidence="1" type="ORF">JF75_05530</name>
</gene>
<keyword evidence="2" id="KW-1185">Reference proteome</keyword>
<protein>
    <submittedName>
        <fullName evidence="1">Uncharacterized protein</fullName>
    </submittedName>
</protein>
<evidence type="ECO:0000313" key="2">
    <source>
        <dbReference type="Proteomes" id="UP000033612"/>
    </source>
</evidence>
<dbReference type="HOGENOM" id="CLU_2142704_0_0_9"/>
<organism evidence="1 2">
    <name type="scientific">Lactobacillus kimbladii</name>
    <dbReference type="NCBI Taxonomy" id="1218506"/>
    <lineage>
        <taxon>Bacteria</taxon>
        <taxon>Bacillati</taxon>
        <taxon>Bacillota</taxon>
        <taxon>Bacilli</taxon>
        <taxon>Lactobacillales</taxon>
        <taxon>Lactobacillaceae</taxon>
        <taxon>Lactobacillus</taxon>
    </lineage>
</organism>
<dbReference type="Proteomes" id="UP000033612">
    <property type="component" value="Unassembled WGS sequence"/>
</dbReference>
<accession>A0A0F4LLA9</accession>
<dbReference type="AlphaFoldDB" id="A0A0F4LLA9"/>
<dbReference type="STRING" id="1218506.JF75_05530"/>
<name>A0A0F4LLA9_9LACO</name>